<accession>A0A183TJ39</accession>
<gene>
    <name evidence="1" type="ORF">SSLN_LOCUS16487</name>
</gene>
<dbReference type="OrthoDB" id="410381at2759"/>
<dbReference type="EMBL" id="UYSU01041145">
    <property type="protein sequence ID" value="VDM02873.1"/>
    <property type="molecule type" value="Genomic_DNA"/>
</dbReference>
<evidence type="ECO:0000313" key="2">
    <source>
        <dbReference type="Proteomes" id="UP000275846"/>
    </source>
</evidence>
<dbReference type="AlphaFoldDB" id="A0A183TJ39"/>
<name>A0A183TJ39_SCHSO</name>
<reference evidence="1 2" key="2">
    <citation type="submission" date="2018-11" db="EMBL/GenBank/DDBJ databases">
        <authorList>
            <consortium name="Pathogen Informatics"/>
        </authorList>
    </citation>
    <scope>NUCLEOTIDE SEQUENCE [LARGE SCALE GENOMIC DNA]</scope>
    <source>
        <strain evidence="1 2">NST_G2</strain>
    </source>
</reference>
<protein>
    <submittedName>
        <fullName evidence="1 3">Uncharacterized protein</fullName>
    </submittedName>
</protein>
<dbReference type="Proteomes" id="UP000275846">
    <property type="component" value="Unassembled WGS sequence"/>
</dbReference>
<evidence type="ECO:0000313" key="3">
    <source>
        <dbReference type="WBParaSite" id="SSLN_0001711501-mRNA-1"/>
    </source>
</evidence>
<proteinExistence type="predicted"/>
<dbReference type="WBParaSite" id="SSLN_0001711501-mRNA-1">
    <property type="protein sequence ID" value="SSLN_0001711501-mRNA-1"/>
    <property type="gene ID" value="SSLN_0001711501"/>
</dbReference>
<sequence>MPPSGESKDNIFSRIDAACRFLILRMCLWTQHDNSVAIKIRGYSATVLSVFFYGYEYWVLRSENERRFDVFNHRCLGTIHGVKYPALAATMSREYLRPSRKTTEVVWARPPSPASRAEFYCYQSGVEVEFNHKPGSIQFGKTWGGDLTFSIRRPSLEKRMS</sequence>
<evidence type="ECO:0000313" key="1">
    <source>
        <dbReference type="EMBL" id="VDM02873.1"/>
    </source>
</evidence>
<reference evidence="3" key="1">
    <citation type="submission" date="2016-06" db="UniProtKB">
        <authorList>
            <consortium name="WormBaseParasite"/>
        </authorList>
    </citation>
    <scope>IDENTIFICATION</scope>
</reference>
<organism evidence="3">
    <name type="scientific">Schistocephalus solidus</name>
    <name type="common">Tapeworm</name>
    <dbReference type="NCBI Taxonomy" id="70667"/>
    <lineage>
        <taxon>Eukaryota</taxon>
        <taxon>Metazoa</taxon>
        <taxon>Spiralia</taxon>
        <taxon>Lophotrochozoa</taxon>
        <taxon>Platyhelminthes</taxon>
        <taxon>Cestoda</taxon>
        <taxon>Eucestoda</taxon>
        <taxon>Diphyllobothriidea</taxon>
        <taxon>Diphyllobothriidae</taxon>
        <taxon>Schistocephalus</taxon>
    </lineage>
</organism>
<keyword evidence="2" id="KW-1185">Reference proteome</keyword>